<reference evidence="1" key="1">
    <citation type="journal article" date="2015" name="Nature">
        <title>Complex archaea that bridge the gap between prokaryotes and eukaryotes.</title>
        <authorList>
            <person name="Spang A."/>
            <person name="Saw J.H."/>
            <person name="Jorgensen S.L."/>
            <person name="Zaremba-Niedzwiedzka K."/>
            <person name="Martijn J."/>
            <person name="Lind A.E."/>
            <person name="van Eijk R."/>
            <person name="Schleper C."/>
            <person name="Guy L."/>
            <person name="Ettema T.J."/>
        </authorList>
    </citation>
    <scope>NUCLEOTIDE SEQUENCE</scope>
</reference>
<feature type="non-terminal residue" evidence="1">
    <location>
        <position position="93"/>
    </location>
</feature>
<protein>
    <submittedName>
        <fullName evidence="1">Uncharacterized protein</fullName>
    </submittedName>
</protein>
<gene>
    <name evidence="1" type="ORF">LCGC14_1437440</name>
</gene>
<dbReference type="AlphaFoldDB" id="A0A0F9K805"/>
<evidence type="ECO:0000313" key="1">
    <source>
        <dbReference type="EMBL" id="KKM70776.1"/>
    </source>
</evidence>
<name>A0A0F9K805_9ZZZZ</name>
<comment type="caution">
    <text evidence="1">The sequence shown here is derived from an EMBL/GenBank/DDBJ whole genome shotgun (WGS) entry which is preliminary data.</text>
</comment>
<accession>A0A0F9K805</accession>
<proteinExistence type="predicted"/>
<dbReference type="EMBL" id="LAZR01009753">
    <property type="protein sequence ID" value="KKM70776.1"/>
    <property type="molecule type" value="Genomic_DNA"/>
</dbReference>
<sequence>MTTDENIKDMSEFTKELEDKVGLGATGKFPKGKIKEEDEGELAFAITSHKGRVVMDFGKPVQWLAVEPEMAVEIANSLIKYAEEVKKEEKIIK</sequence>
<organism evidence="1">
    <name type="scientific">marine sediment metagenome</name>
    <dbReference type="NCBI Taxonomy" id="412755"/>
    <lineage>
        <taxon>unclassified sequences</taxon>
        <taxon>metagenomes</taxon>
        <taxon>ecological metagenomes</taxon>
    </lineage>
</organism>